<protein>
    <recommendedName>
        <fullName evidence="3">NB-ARC domain-containing protein</fullName>
    </recommendedName>
</protein>
<keyword evidence="2" id="KW-1185">Reference proteome</keyword>
<dbReference type="PANTHER" id="PTHR36766:SF57">
    <property type="entry name" value="DISEASE RESISTANCE PROTEIN RGA1"/>
    <property type="match status" value="1"/>
</dbReference>
<dbReference type="Gene3D" id="3.40.50.300">
    <property type="entry name" value="P-loop containing nucleotide triphosphate hydrolases"/>
    <property type="match status" value="1"/>
</dbReference>
<accession>J3N132</accession>
<proteinExistence type="predicted"/>
<sequence length="194" mass="21912">MNEIKSDRNVPKELGKLQYSLQPIRVVLLEAERKQSMTAFGGGALKRQVDKGLVTRAKCICIPRLKLSIRLLKKKLSRRLLKKCLSSRIREVREKLNEIAANKDFGLTEWEVADQSSEEEERESYSFVYQPNMIGRGSCQIARDEIVHDILRAAEGDDLSVLPLVGLGGMGKTALARLTKQGEVQQYDVGLYHQ</sequence>
<reference evidence="1" key="2">
    <citation type="submission" date="2013-04" db="UniProtKB">
        <authorList>
            <consortium name="EnsemblPlants"/>
        </authorList>
    </citation>
    <scope>IDENTIFICATION</scope>
</reference>
<dbReference type="InterPro" id="IPR027417">
    <property type="entry name" value="P-loop_NTPase"/>
</dbReference>
<dbReference type="Proteomes" id="UP000006038">
    <property type="component" value="Chromosome 10"/>
</dbReference>
<dbReference type="PANTHER" id="PTHR36766">
    <property type="entry name" value="PLANT BROAD-SPECTRUM MILDEW RESISTANCE PROTEIN RPW8"/>
    <property type="match status" value="1"/>
</dbReference>
<evidence type="ECO:0000313" key="1">
    <source>
        <dbReference type="EnsemblPlants" id="OB10G12300.1"/>
    </source>
</evidence>
<evidence type="ECO:0008006" key="3">
    <source>
        <dbReference type="Google" id="ProtNLM"/>
    </source>
</evidence>
<evidence type="ECO:0000313" key="2">
    <source>
        <dbReference type="Proteomes" id="UP000006038"/>
    </source>
</evidence>
<dbReference type="Gramene" id="OB10G12300.1">
    <property type="protein sequence ID" value="OB10G12300.1"/>
    <property type="gene ID" value="OB10G12300"/>
</dbReference>
<organism evidence="1">
    <name type="scientific">Oryza brachyantha</name>
    <name type="common">malo sina</name>
    <dbReference type="NCBI Taxonomy" id="4533"/>
    <lineage>
        <taxon>Eukaryota</taxon>
        <taxon>Viridiplantae</taxon>
        <taxon>Streptophyta</taxon>
        <taxon>Embryophyta</taxon>
        <taxon>Tracheophyta</taxon>
        <taxon>Spermatophyta</taxon>
        <taxon>Magnoliopsida</taxon>
        <taxon>Liliopsida</taxon>
        <taxon>Poales</taxon>
        <taxon>Poaceae</taxon>
        <taxon>BOP clade</taxon>
        <taxon>Oryzoideae</taxon>
        <taxon>Oryzeae</taxon>
        <taxon>Oryzinae</taxon>
        <taxon>Oryza</taxon>
    </lineage>
</organism>
<dbReference type="SUPFAM" id="SSF52540">
    <property type="entry name" value="P-loop containing nucleoside triphosphate hydrolases"/>
    <property type="match status" value="1"/>
</dbReference>
<dbReference type="HOGENOM" id="CLU_1404416_0_0_1"/>
<reference evidence="1" key="1">
    <citation type="journal article" date="2013" name="Nat. Commun.">
        <title>Whole-genome sequencing of Oryza brachyantha reveals mechanisms underlying Oryza genome evolution.</title>
        <authorList>
            <person name="Chen J."/>
            <person name="Huang Q."/>
            <person name="Gao D."/>
            <person name="Wang J."/>
            <person name="Lang Y."/>
            <person name="Liu T."/>
            <person name="Li B."/>
            <person name="Bai Z."/>
            <person name="Luis Goicoechea J."/>
            <person name="Liang C."/>
            <person name="Chen C."/>
            <person name="Zhang W."/>
            <person name="Sun S."/>
            <person name="Liao Y."/>
            <person name="Zhang X."/>
            <person name="Yang L."/>
            <person name="Song C."/>
            <person name="Wang M."/>
            <person name="Shi J."/>
            <person name="Liu G."/>
            <person name="Liu J."/>
            <person name="Zhou H."/>
            <person name="Zhou W."/>
            <person name="Yu Q."/>
            <person name="An N."/>
            <person name="Chen Y."/>
            <person name="Cai Q."/>
            <person name="Wang B."/>
            <person name="Liu B."/>
            <person name="Min J."/>
            <person name="Huang Y."/>
            <person name="Wu H."/>
            <person name="Li Z."/>
            <person name="Zhang Y."/>
            <person name="Yin Y."/>
            <person name="Song W."/>
            <person name="Jiang J."/>
            <person name="Jackson S.A."/>
            <person name="Wing R.A."/>
            <person name="Wang J."/>
            <person name="Chen M."/>
        </authorList>
    </citation>
    <scope>NUCLEOTIDE SEQUENCE [LARGE SCALE GENOMIC DNA]</scope>
    <source>
        <strain evidence="1">cv. IRGC 101232</strain>
    </source>
</reference>
<dbReference type="AlphaFoldDB" id="J3N132"/>
<name>J3N132_ORYBR</name>
<dbReference type="EnsemblPlants" id="OB10G12300.1">
    <property type="protein sequence ID" value="OB10G12300.1"/>
    <property type="gene ID" value="OB10G12300"/>
</dbReference>